<accession>A0A0F9KFS2</accession>
<dbReference type="EMBL" id="LAZR01008131">
    <property type="protein sequence ID" value="KKM80763.1"/>
    <property type="molecule type" value="Genomic_DNA"/>
</dbReference>
<dbReference type="AlphaFoldDB" id="A0A0F9KFS2"/>
<organism evidence="1">
    <name type="scientific">marine sediment metagenome</name>
    <dbReference type="NCBI Taxonomy" id="412755"/>
    <lineage>
        <taxon>unclassified sequences</taxon>
        <taxon>metagenomes</taxon>
        <taxon>ecological metagenomes</taxon>
    </lineage>
</organism>
<gene>
    <name evidence="1" type="ORF">LCGC14_1336620</name>
</gene>
<reference evidence="1" key="1">
    <citation type="journal article" date="2015" name="Nature">
        <title>Complex archaea that bridge the gap between prokaryotes and eukaryotes.</title>
        <authorList>
            <person name="Spang A."/>
            <person name="Saw J.H."/>
            <person name="Jorgensen S.L."/>
            <person name="Zaremba-Niedzwiedzka K."/>
            <person name="Martijn J."/>
            <person name="Lind A.E."/>
            <person name="van Eijk R."/>
            <person name="Schleper C."/>
            <person name="Guy L."/>
            <person name="Ettema T.J."/>
        </authorList>
    </citation>
    <scope>NUCLEOTIDE SEQUENCE</scope>
</reference>
<evidence type="ECO:0000313" key="1">
    <source>
        <dbReference type="EMBL" id="KKM80763.1"/>
    </source>
</evidence>
<name>A0A0F9KFS2_9ZZZZ</name>
<proteinExistence type="predicted"/>
<comment type="caution">
    <text evidence="1">The sequence shown here is derived from an EMBL/GenBank/DDBJ whole genome shotgun (WGS) entry which is preliminary data.</text>
</comment>
<protein>
    <submittedName>
        <fullName evidence="1">Uncharacterized protein</fullName>
    </submittedName>
</protein>
<sequence>MPESTRERQQELALLLAFWRVTVFTEQGGMMSKAKRNAKQIKKLQALVKVLRKQAKSSGIVVRTTWY</sequence>